<dbReference type="STRING" id="3760.A0A251MXC0"/>
<protein>
    <submittedName>
        <fullName evidence="1">Uncharacterized protein</fullName>
    </submittedName>
</protein>
<sequence length="96" mass="10554">MTLGFGCVTVILDSFSASKVLKDDDGNEKLAQLGIKNNAKILASRVCAEEVKSLKEELLAEDKRSQQCFDLDHNPLKLKSISKPDENLISYGSLNL</sequence>
<dbReference type="EMBL" id="CM007658">
    <property type="protein sequence ID" value="ONH90684.1"/>
    <property type="molecule type" value="Genomic_DNA"/>
</dbReference>
<organism evidence="1 2">
    <name type="scientific">Prunus persica</name>
    <name type="common">Peach</name>
    <name type="synonym">Amygdalus persica</name>
    <dbReference type="NCBI Taxonomy" id="3760"/>
    <lineage>
        <taxon>Eukaryota</taxon>
        <taxon>Viridiplantae</taxon>
        <taxon>Streptophyta</taxon>
        <taxon>Embryophyta</taxon>
        <taxon>Tracheophyta</taxon>
        <taxon>Spermatophyta</taxon>
        <taxon>Magnoliopsida</taxon>
        <taxon>eudicotyledons</taxon>
        <taxon>Gunneridae</taxon>
        <taxon>Pentapetalae</taxon>
        <taxon>rosids</taxon>
        <taxon>fabids</taxon>
        <taxon>Rosales</taxon>
        <taxon>Rosaceae</taxon>
        <taxon>Amygdaloideae</taxon>
        <taxon>Amygdaleae</taxon>
        <taxon>Prunus</taxon>
    </lineage>
</organism>
<dbReference type="Proteomes" id="UP000006882">
    <property type="component" value="Chromosome G8"/>
</dbReference>
<reference evidence="1 2" key="1">
    <citation type="journal article" date="2013" name="Nat. Genet.">
        <title>The high-quality draft genome of peach (Prunus persica) identifies unique patterns of genetic diversity, domestication and genome evolution.</title>
        <authorList>
            <consortium name="International Peach Genome Initiative"/>
            <person name="Verde I."/>
            <person name="Abbott A.G."/>
            <person name="Scalabrin S."/>
            <person name="Jung S."/>
            <person name="Shu S."/>
            <person name="Marroni F."/>
            <person name="Zhebentyayeva T."/>
            <person name="Dettori M.T."/>
            <person name="Grimwood J."/>
            <person name="Cattonaro F."/>
            <person name="Zuccolo A."/>
            <person name="Rossini L."/>
            <person name="Jenkins J."/>
            <person name="Vendramin E."/>
            <person name="Meisel L.A."/>
            <person name="Decroocq V."/>
            <person name="Sosinski B."/>
            <person name="Prochnik S."/>
            <person name="Mitros T."/>
            <person name="Policriti A."/>
            <person name="Cipriani G."/>
            <person name="Dondini L."/>
            <person name="Ficklin S."/>
            <person name="Goodstein D.M."/>
            <person name="Xuan P."/>
            <person name="Del Fabbro C."/>
            <person name="Aramini V."/>
            <person name="Copetti D."/>
            <person name="Gonzalez S."/>
            <person name="Horner D.S."/>
            <person name="Falchi R."/>
            <person name="Lucas S."/>
            <person name="Mica E."/>
            <person name="Maldonado J."/>
            <person name="Lazzari B."/>
            <person name="Bielenberg D."/>
            <person name="Pirona R."/>
            <person name="Miculan M."/>
            <person name="Barakat A."/>
            <person name="Testolin R."/>
            <person name="Stella A."/>
            <person name="Tartarini S."/>
            <person name="Tonutti P."/>
            <person name="Arus P."/>
            <person name="Orellana A."/>
            <person name="Wells C."/>
            <person name="Main D."/>
            <person name="Vizzotto G."/>
            <person name="Silva H."/>
            <person name="Salamini F."/>
            <person name="Schmutz J."/>
            <person name="Morgante M."/>
            <person name="Rokhsar D.S."/>
        </authorList>
    </citation>
    <scope>NUCLEOTIDE SEQUENCE [LARGE SCALE GENOMIC DNA]</scope>
    <source>
        <strain evidence="2">cv. Nemared</strain>
    </source>
</reference>
<keyword evidence="2" id="KW-1185">Reference proteome</keyword>
<name>A0A251MXC0_PRUPE</name>
<dbReference type="Gramene" id="ONH90684">
    <property type="protein sequence ID" value="ONH90684"/>
    <property type="gene ID" value="PRUPE_8G069200"/>
</dbReference>
<accession>A0A251MXC0</accession>
<evidence type="ECO:0000313" key="2">
    <source>
        <dbReference type="Proteomes" id="UP000006882"/>
    </source>
</evidence>
<evidence type="ECO:0000313" key="1">
    <source>
        <dbReference type="EMBL" id="ONH90684.1"/>
    </source>
</evidence>
<proteinExistence type="predicted"/>
<gene>
    <name evidence="1" type="ORF">PRUPE_8G069200</name>
</gene>
<dbReference type="AlphaFoldDB" id="A0A251MXC0"/>